<reference evidence="4" key="1">
    <citation type="journal article" date="2019" name="Int. J. Syst. Evol. Microbiol.">
        <title>The Global Catalogue of Microorganisms (GCM) 10K type strain sequencing project: providing services to taxonomists for standard genome sequencing and annotation.</title>
        <authorList>
            <consortium name="The Broad Institute Genomics Platform"/>
            <consortium name="The Broad Institute Genome Sequencing Center for Infectious Disease"/>
            <person name="Wu L."/>
            <person name="Ma J."/>
        </authorList>
    </citation>
    <scope>NUCLEOTIDE SEQUENCE [LARGE SCALE GENOMIC DNA]</scope>
    <source>
        <strain evidence="4">JCM 9371</strain>
    </source>
</reference>
<evidence type="ECO:0000256" key="1">
    <source>
        <dbReference type="SAM" id="MobiDB-lite"/>
    </source>
</evidence>
<dbReference type="SUPFAM" id="SSF51735">
    <property type="entry name" value="NAD(P)-binding Rossmann-fold domains"/>
    <property type="match status" value="1"/>
</dbReference>
<sequence>MTTLILSGTGKTGRRIAHRLHAADRPARAASRSGDTPLDLDDPTTWKAALDGVTAAYIVEPDLAAGTRIPAFVAEAVAAGARRLVLLSAPAAGLDDTHPLAPAEQAVRDSGAAWTILRPTWFAQNFSEAFWLPGIRAGTLALPVGDGRVPFIDAEDIADVAASALLTDRHAGQSYELTGPRALTFGEAVDLIAKATGRTIRYDDVSPETYIDRQVANGVPLDVARLLTDILVDIRNGGLGTAVTDDVQRALGRPAKPFEDFVAEAAAAGAWT</sequence>
<evidence type="ECO:0000313" key="3">
    <source>
        <dbReference type="EMBL" id="MFD0686821.1"/>
    </source>
</evidence>
<dbReference type="PANTHER" id="PTHR43162">
    <property type="match status" value="1"/>
</dbReference>
<proteinExistence type="predicted"/>
<dbReference type="InterPro" id="IPR008030">
    <property type="entry name" value="NmrA-like"/>
</dbReference>
<comment type="caution">
    <text evidence="3">The sequence shown here is derived from an EMBL/GenBank/DDBJ whole genome shotgun (WGS) entry which is preliminary data.</text>
</comment>
<protein>
    <submittedName>
        <fullName evidence="3">NAD(P)H-binding protein</fullName>
    </submittedName>
</protein>
<evidence type="ECO:0000313" key="4">
    <source>
        <dbReference type="Proteomes" id="UP001597063"/>
    </source>
</evidence>
<dbReference type="EMBL" id="JBHTGP010000011">
    <property type="protein sequence ID" value="MFD0686821.1"/>
    <property type="molecule type" value="Genomic_DNA"/>
</dbReference>
<dbReference type="Proteomes" id="UP001597063">
    <property type="component" value="Unassembled WGS sequence"/>
</dbReference>
<dbReference type="InterPro" id="IPR051604">
    <property type="entry name" value="Ergot_Alk_Oxidoreductase"/>
</dbReference>
<organism evidence="3 4">
    <name type="scientific">Actinomadura fibrosa</name>
    <dbReference type="NCBI Taxonomy" id="111802"/>
    <lineage>
        <taxon>Bacteria</taxon>
        <taxon>Bacillati</taxon>
        <taxon>Actinomycetota</taxon>
        <taxon>Actinomycetes</taxon>
        <taxon>Streptosporangiales</taxon>
        <taxon>Thermomonosporaceae</taxon>
        <taxon>Actinomadura</taxon>
    </lineage>
</organism>
<name>A0ABW2XKE2_9ACTN</name>
<dbReference type="Pfam" id="PF05368">
    <property type="entry name" value="NmrA"/>
    <property type="match status" value="1"/>
</dbReference>
<dbReference type="Gene3D" id="3.40.50.720">
    <property type="entry name" value="NAD(P)-binding Rossmann-like Domain"/>
    <property type="match status" value="1"/>
</dbReference>
<dbReference type="RefSeq" id="WP_165503047.1">
    <property type="nucleotide sequence ID" value="NZ_CAACUY010000111.1"/>
</dbReference>
<feature type="compositionally biased region" description="Low complexity" evidence="1">
    <location>
        <begin position="28"/>
        <end position="37"/>
    </location>
</feature>
<dbReference type="Gene3D" id="3.90.25.10">
    <property type="entry name" value="UDP-galactose 4-epimerase, domain 1"/>
    <property type="match status" value="1"/>
</dbReference>
<dbReference type="PANTHER" id="PTHR43162:SF1">
    <property type="entry name" value="PRESTALK A DIFFERENTIATION PROTEIN A"/>
    <property type="match status" value="1"/>
</dbReference>
<dbReference type="InterPro" id="IPR036291">
    <property type="entry name" value="NAD(P)-bd_dom_sf"/>
</dbReference>
<gene>
    <name evidence="3" type="ORF">ACFQZM_20145</name>
</gene>
<feature type="domain" description="NmrA-like" evidence="2">
    <location>
        <begin position="39"/>
        <end position="212"/>
    </location>
</feature>
<keyword evidence="4" id="KW-1185">Reference proteome</keyword>
<accession>A0ABW2XKE2</accession>
<evidence type="ECO:0000259" key="2">
    <source>
        <dbReference type="Pfam" id="PF05368"/>
    </source>
</evidence>
<feature type="region of interest" description="Disordered" evidence="1">
    <location>
        <begin position="21"/>
        <end position="40"/>
    </location>
</feature>